<dbReference type="Gene3D" id="2.30.130.10">
    <property type="entry name" value="PUA domain"/>
    <property type="match status" value="2"/>
</dbReference>
<dbReference type="InterPro" id="IPR036974">
    <property type="entry name" value="PUA_sf"/>
</dbReference>
<evidence type="ECO:0000313" key="12">
    <source>
        <dbReference type="Proteomes" id="UP000221165"/>
    </source>
</evidence>
<evidence type="ECO:0000256" key="5">
    <source>
        <dbReference type="ARBA" id="ARBA00022741"/>
    </source>
</evidence>
<dbReference type="VEuPathDB" id="ToxoDB:CSUI_005566"/>
<keyword evidence="1" id="KW-0963">Cytoplasm</keyword>
<dbReference type="EMBL" id="MIGC01002674">
    <property type="protein sequence ID" value="PHJ20612.1"/>
    <property type="molecule type" value="Genomic_DNA"/>
</dbReference>
<dbReference type="OrthoDB" id="409889at2759"/>
<dbReference type="PANTHER" id="PTHR43654:SF3">
    <property type="entry name" value="GLUTAMATE 5-KINASE"/>
    <property type="match status" value="1"/>
</dbReference>
<feature type="compositionally biased region" description="Basic and acidic residues" evidence="8">
    <location>
        <begin position="387"/>
        <end position="396"/>
    </location>
</feature>
<dbReference type="InterPro" id="IPR041739">
    <property type="entry name" value="G5K_ProB"/>
</dbReference>
<feature type="compositionally biased region" description="Basic and acidic residues" evidence="8">
    <location>
        <begin position="505"/>
        <end position="527"/>
    </location>
</feature>
<dbReference type="Proteomes" id="UP000221165">
    <property type="component" value="Unassembled WGS sequence"/>
</dbReference>
<feature type="compositionally biased region" description="Basic and acidic residues" evidence="8">
    <location>
        <begin position="727"/>
        <end position="736"/>
    </location>
</feature>
<name>A0A2C6KX65_9APIC</name>
<dbReference type="GeneID" id="94428949"/>
<dbReference type="AlphaFoldDB" id="A0A2C6KX65"/>
<dbReference type="FunFam" id="3.40.1160.10:FF:000006">
    <property type="entry name" value="Glutamate 5-kinase"/>
    <property type="match status" value="1"/>
</dbReference>
<keyword evidence="5" id="KW-0547">Nucleotide-binding</keyword>
<feature type="compositionally biased region" description="Polar residues" evidence="8">
    <location>
        <begin position="793"/>
        <end position="802"/>
    </location>
</feature>
<evidence type="ECO:0000256" key="8">
    <source>
        <dbReference type="SAM" id="MobiDB-lite"/>
    </source>
</evidence>
<evidence type="ECO:0000256" key="1">
    <source>
        <dbReference type="ARBA" id="ARBA00022490"/>
    </source>
</evidence>
<dbReference type="InterPro" id="IPR015947">
    <property type="entry name" value="PUA-like_sf"/>
</dbReference>
<feature type="domain" description="Aspartate/glutamate/uridylate kinase" evidence="9">
    <location>
        <begin position="7"/>
        <end position="212"/>
    </location>
</feature>
<dbReference type="SUPFAM" id="SSF53633">
    <property type="entry name" value="Carbamate kinase-like"/>
    <property type="match status" value="1"/>
</dbReference>
<feature type="region of interest" description="Disordered" evidence="8">
    <location>
        <begin position="685"/>
        <end position="812"/>
    </location>
</feature>
<dbReference type="RefSeq" id="XP_067922299.1">
    <property type="nucleotide sequence ID" value="XM_068065738.1"/>
</dbReference>
<dbReference type="Gene3D" id="3.40.1160.10">
    <property type="entry name" value="Acetylglutamate kinase-like"/>
    <property type="match status" value="2"/>
</dbReference>
<evidence type="ECO:0000256" key="2">
    <source>
        <dbReference type="ARBA" id="ARBA00022605"/>
    </source>
</evidence>
<evidence type="ECO:0000313" key="11">
    <source>
        <dbReference type="EMBL" id="PHJ20612.1"/>
    </source>
</evidence>
<proteinExistence type="predicted"/>
<reference evidence="11 12" key="1">
    <citation type="journal article" date="2017" name="Int. J. Parasitol.">
        <title>The genome of the protozoan parasite Cystoisospora suis and a reverse vaccinology approach to identify vaccine candidates.</title>
        <authorList>
            <person name="Palmieri N."/>
            <person name="Shrestha A."/>
            <person name="Ruttkowski B."/>
            <person name="Beck T."/>
            <person name="Vogl C."/>
            <person name="Tomley F."/>
            <person name="Blake D.P."/>
            <person name="Joachim A."/>
        </authorList>
    </citation>
    <scope>NUCLEOTIDE SEQUENCE [LARGE SCALE GENOMIC DNA]</scope>
    <source>
        <strain evidence="11 12">Wien I</strain>
    </source>
</reference>
<dbReference type="CDD" id="cd04242">
    <property type="entry name" value="AAK_G5K_ProB"/>
    <property type="match status" value="1"/>
</dbReference>
<feature type="compositionally biased region" description="Low complexity" evidence="8">
    <location>
        <begin position="353"/>
        <end position="376"/>
    </location>
</feature>
<comment type="caution">
    <text evidence="11">The sequence shown here is derived from an EMBL/GenBank/DDBJ whole genome shotgun (WGS) entry which is preliminary data.</text>
</comment>
<dbReference type="PROSITE" id="PS00902">
    <property type="entry name" value="GLUTAMATE_5_KINASE"/>
    <property type="match status" value="1"/>
</dbReference>
<feature type="compositionally biased region" description="Basic and acidic residues" evidence="8">
    <location>
        <begin position="309"/>
        <end position="324"/>
    </location>
</feature>
<organism evidence="11 12">
    <name type="scientific">Cystoisospora suis</name>
    <dbReference type="NCBI Taxonomy" id="483139"/>
    <lineage>
        <taxon>Eukaryota</taxon>
        <taxon>Sar</taxon>
        <taxon>Alveolata</taxon>
        <taxon>Apicomplexa</taxon>
        <taxon>Conoidasida</taxon>
        <taxon>Coccidia</taxon>
        <taxon>Eucoccidiorida</taxon>
        <taxon>Eimeriorina</taxon>
        <taxon>Sarcocystidae</taxon>
        <taxon>Cystoisospora</taxon>
    </lineage>
</organism>
<feature type="compositionally biased region" description="Polar residues" evidence="8">
    <location>
        <begin position="570"/>
        <end position="588"/>
    </location>
</feature>
<evidence type="ECO:0000256" key="7">
    <source>
        <dbReference type="ARBA" id="ARBA00022840"/>
    </source>
</evidence>
<dbReference type="InterPro" id="IPR002478">
    <property type="entry name" value="PUA"/>
</dbReference>
<evidence type="ECO:0000259" key="10">
    <source>
        <dbReference type="Pfam" id="PF01472"/>
    </source>
</evidence>
<dbReference type="GO" id="GO:0008652">
    <property type="term" value="P:amino acid biosynthetic process"/>
    <property type="evidence" value="ECO:0007669"/>
    <property type="project" value="UniProtKB-KW"/>
</dbReference>
<feature type="compositionally biased region" description="Polar residues" evidence="8">
    <location>
        <begin position="738"/>
        <end position="748"/>
    </location>
</feature>
<dbReference type="InterPro" id="IPR001048">
    <property type="entry name" value="Asp/Glu/Uridylate_kinase"/>
</dbReference>
<keyword evidence="12" id="KW-1185">Reference proteome</keyword>
<dbReference type="GO" id="GO:0003723">
    <property type="term" value="F:RNA binding"/>
    <property type="evidence" value="ECO:0007669"/>
    <property type="project" value="InterPro"/>
</dbReference>
<dbReference type="PANTHER" id="PTHR43654">
    <property type="entry name" value="GLUTAMATE 5-KINASE"/>
    <property type="match status" value="1"/>
</dbReference>
<feature type="compositionally biased region" description="Low complexity" evidence="8">
    <location>
        <begin position="766"/>
        <end position="777"/>
    </location>
</feature>
<evidence type="ECO:0000256" key="6">
    <source>
        <dbReference type="ARBA" id="ARBA00022777"/>
    </source>
</evidence>
<sequence length="907" mass="98267">MNVNLSNLGRFVDTVCKLRAEGHVVVVVSSGAVGVGCVSLRLKERPERLNTKQALAAVGQCRLMRLYEDLFSIREEKVAQLLLSRHDLLHPKSYQNFRSALRALLSLEVIPIINENDSLATEELRFGDNDTLAAHIAVAVDAHWLFILTDVDCLFDKNPHKHRDARPVAFVDRLTDVYAFLSDGDCGAWGTGGMYTKVVASKIATNVGVHVAISNGQHPERILDILQYAERSYEVDEEEQEDHGGCGTEGRHVGGRLFPRIPPPRSVLGMTSRRGGKDGGSKQSGLPLSSPTSQKSPADDYDEHRKRKDSLSHEEITRNKEGKKPTGQSGGVEDSDHHRRNPGEPEEGEEARLLTGLPSLSLPPSSSSTSSRLPSSCDGVSCAVSVEGEKGEREEGSYYTRRRSSVSSSIEGVKGEGEEGSYLTRRRSSVCSSIDGGIYGGGWQDEDDEDERKSESLFGASSLPLCENRRHSVGGEEASQGSECPSPLVHFVKERAGGEQGEQEGLPKTREEGEPRDQRMSRHDEGPIKTCNGKGEGSERREKDETSVLDNETLYRKSDATGVEGDFNGQEAQSSVTPSGVSNVRSPQQQPFSSLTVCSKLDEMPFLGTIFLAKDRRLHRKGDTRGWILSMPVRGKIFVDPGAVQALVQQKKSLFAAGVRHVSGSFASSECVAIYINHFSRPHTKRGTCGKISGETSDDKKPLLQSNHTDRGVTLGEIEVAISDSLKTGRGEEDGSRPVSSPANSSPKDNIEEGNRRGGVGGGTAGATSMCSSSPCSSPSPPVSCSPAPSYSRQTSAGSFTQGHPHHSPRRRCPTGGVALQVCAGSSSSAAGCCESCPLESLEIARCITNFSSEELKVIKGKKSSEFRSLLGYPVDEEVAHRQHIVFTFMNGYEELRNFCLGIRKPQ</sequence>
<evidence type="ECO:0000259" key="9">
    <source>
        <dbReference type="Pfam" id="PF00696"/>
    </source>
</evidence>
<keyword evidence="7" id="KW-0067">ATP-binding</keyword>
<dbReference type="PRINTS" id="PR00474">
    <property type="entry name" value="GLU5KINASE"/>
</dbReference>
<accession>A0A2C6KX65</accession>
<dbReference type="Pfam" id="PF01472">
    <property type="entry name" value="PUA"/>
    <property type="match status" value="1"/>
</dbReference>
<dbReference type="PROSITE" id="PS50890">
    <property type="entry name" value="PUA"/>
    <property type="match status" value="2"/>
</dbReference>
<feature type="region of interest" description="Disordered" evidence="8">
    <location>
        <begin position="234"/>
        <end position="588"/>
    </location>
</feature>
<feature type="compositionally biased region" description="Basic and acidic residues" evidence="8">
    <location>
        <begin position="536"/>
        <end position="546"/>
    </location>
</feature>
<protein>
    <submittedName>
        <fullName evidence="11">Glutamate 5-kinase domain-containing protein</fullName>
    </submittedName>
</protein>
<gene>
    <name evidence="11" type="ORF">CSUI_005566</name>
</gene>
<dbReference type="InterPro" id="IPR001057">
    <property type="entry name" value="Glu/AcGlu_kinase"/>
</dbReference>
<evidence type="ECO:0000256" key="3">
    <source>
        <dbReference type="ARBA" id="ARBA00022650"/>
    </source>
</evidence>
<dbReference type="SUPFAM" id="SSF88697">
    <property type="entry name" value="PUA domain-like"/>
    <property type="match status" value="1"/>
</dbReference>
<dbReference type="InterPro" id="IPR005715">
    <property type="entry name" value="Glu_5kinase/COase_Synthase"/>
</dbReference>
<dbReference type="Pfam" id="PF00696">
    <property type="entry name" value="AA_kinase"/>
    <property type="match status" value="1"/>
</dbReference>
<dbReference type="GO" id="GO:0005829">
    <property type="term" value="C:cytosol"/>
    <property type="evidence" value="ECO:0007669"/>
    <property type="project" value="TreeGrafter"/>
</dbReference>
<feature type="compositionally biased region" description="Polar residues" evidence="8">
    <location>
        <begin position="281"/>
        <end position="296"/>
    </location>
</feature>
<keyword evidence="4" id="KW-0808">Transferase</keyword>
<evidence type="ECO:0000256" key="4">
    <source>
        <dbReference type="ARBA" id="ARBA00022679"/>
    </source>
</evidence>
<keyword evidence="2" id="KW-0028">Amino-acid biosynthesis</keyword>
<feature type="domain" description="PUA" evidence="10">
    <location>
        <begin position="635"/>
        <end position="675"/>
    </location>
</feature>
<dbReference type="InterPro" id="IPR019797">
    <property type="entry name" value="Glutamate_5-kinase_CS"/>
</dbReference>
<feature type="compositionally biased region" description="Basic and acidic residues" evidence="8">
    <location>
        <begin position="334"/>
        <end position="343"/>
    </location>
</feature>
<dbReference type="GO" id="GO:0005524">
    <property type="term" value="F:ATP binding"/>
    <property type="evidence" value="ECO:0007669"/>
    <property type="project" value="UniProtKB-KW"/>
</dbReference>
<dbReference type="NCBIfam" id="TIGR01027">
    <property type="entry name" value="proB"/>
    <property type="match status" value="1"/>
</dbReference>
<keyword evidence="6 11" id="KW-0418">Kinase</keyword>
<dbReference type="GO" id="GO:0004349">
    <property type="term" value="F:glutamate 5-kinase activity"/>
    <property type="evidence" value="ECO:0007669"/>
    <property type="project" value="InterPro"/>
</dbReference>
<keyword evidence="3" id="KW-0641">Proline biosynthesis</keyword>
<dbReference type="InterPro" id="IPR036393">
    <property type="entry name" value="AceGlu_kinase-like_sf"/>
</dbReference>